<dbReference type="Gene3D" id="3.90.226.10">
    <property type="entry name" value="2-enoyl-CoA Hydratase, Chain A, domain 1"/>
    <property type="match status" value="1"/>
</dbReference>
<protein>
    <recommendedName>
        <fullName evidence="2">DUF7721 domain-containing protein</fullName>
    </recommendedName>
</protein>
<sequence>MDKLQDFLGAAGGNATHGGAYPAGGPRADDDDWNGAAQHASQHAGDSGDTDLFSNLLGALGQKKQRIADEDIDEEEAVRTHKKYFQDDDDDRDADDRSMGSAAAMQALKMFTGGESGNTAKTSSQGAFVALAMAEASKLFDKKASQGKVSSDSSKESAVMQAGEMALKMYMKSQGGGSSGASGLLGLASKFMYNTVRNSLTTINNMAQPQHPESYATYTALPEISFQHVPPTSPTATKVILLRLDRPKANNAFTDTMVTSLVSAFDMLSADARVKAIVFTGADPRNRVFCPGMDLDAASASAKGAASPGSLSLGSGARKENASSEIAASRAAYRDGGAQVSLAIYRCAKPVIAALNGHAVGVGITMTLPANLRIASEAAKVGFVFSRRGINNEACSSYFLPRILGAGRALTLLTTGSVYSASDPAVRDLFAEIVPPERVVPRAVELAQEIADKTSGVSTRVMKDMLYKGAPATPEEAFLLESRVFFDLFRGRDSVEGIRSFLEKREPRFDAVWEQDRPTAWPWWEEKEEDKNALKPKI</sequence>
<reference evidence="4" key="1">
    <citation type="submission" date="2019-06" db="EMBL/GenBank/DDBJ databases">
        <title>Draft genome sequence of the griseofulvin-producing fungus Xylaria cubensis strain G536.</title>
        <authorList>
            <person name="Mead M.E."/>
            <person name="Raja H.A."/>
            <person name="Steenwyk J.L."/>
            <person name="Knowles S.L."/>
            <person name="Oberlies N.H."/>
            <person name="Rokas A."/>
        </authorList>
    </citation>
    <scope>NUCLEOTIDE SEQUENCE [LARGE SCALE GENOMIC DNA]</scope>
    <source>
        <strain evidence="4">G536</strain>
    </source>
</reference>
<evidence type="ECO:0000313" key="3">
    <source>
        <dbReference type="EMBL" id="TRX96454.1"/>
    </source>
</evidence>
<dbReference type="PANTHER" id="PTHR39477">
    <property type="entry name" value="CHROMOSOME 8, WHOLE GENOME SHOTGUN SEQUENCE"/>
    <property type="match status" value="1"/>
</dbReference>
<accession>A0A553I8D9</accession>
<dbReference type="SUPFAM" id="SSF52096">
    <property type="entry name" value="ClpP/crotonase"/>
    <property type="match status" value="1"/>
</dbReference>
<dbReference type="Proteomes" id="UP000319160">
    <property type="component" value="Unassembled WGS sequence"/>
</dbReference>
<dbReference type="InterPro" id="IPR029045">
    <property type="entry name" value="ClpP/crotonase-like_dom_sf"/>
</dbReference>
<dbReference type="EMBL" id="VFLP01000011">
    <property type="protein sequence ID" value="TRX96454.1"/>
    <property type="molecule type" value="Genomic_DNA"/>
</dbReference>
<organism evidence="3 4">
    <name type="scientific">Xylaria flabelliformis</name>
    <dbReference type="NCBI Taxonomy" id="2512241"/>
    <lineage>
        <taxon>Eukaryota</taxon>
        <taxon>Fungi</taxon>
        <taxon>Dikarya</taxon>
        <taxon>Ascomycota</taxon>
        <taxon>Pezizomycotina</taxon>
        <taxon>Sordariomycetes</taxon>
        <taxon>Xylariomycetidae</taxon>
        <taxon>Xylariales</taxon>
        <taxon>Xylariaceae</taxon>
        <taxon>Xylaria</taxon>
    </lineage>
</organism>
<comment type="caution">
    <text evidence="3">The sequence shown here is derived from an EMBL/GenBank/DDBJ whole genome shotgun (WGS) entry which is preliminary data.</text>
</comment>
<gene>
    <name evidence="3" type="ORF">FHL15_002726</name>
</gene>
<proteinExistence type="predicted"/>
<evidence type="ECO:0000259" key="2">
    <source>
        <dbReference type="Pfam" id="PF24845"/>
    </source>
</evidence>
<evidence type="ECO:0000256" key="1">
    <source>
        <dbReference type="SAM" id="MobiDB-lite"/>
    </source>
</evidence>
<feature type="region of interest" description="Disordered" evidence="1">
    <location>
        <begin position="1"/>
        <end position="52"/>
    </location>
</feature>
<feature type="domain" description="DUF7721" evidence="2">
    <location>
        <begin position="32"/>
        <end position="115"/>
    </location>
</feature>
<evidence type="ECO:0000313" key="4">
    <source>
        <dbReference type="Proteomes" id="UP000319160"/>
    </source>
</evidence>
<dbReference type="OrthoDB" id="2018133at2759"/>
<dbReference type="Pfam" id="PF24845">
    <property type="entry name" value="DUF7721"/>
    <property type="match status" value="1"/>
</dbReference>
<dbReference type="PANTHER" id="PTHR39477:SF1">
    <property type="entry name" value="BETA-FLANKING PROTEIN"/>
    <property type="match status" value="1"/>
</dbReference>
<dbReference type="STRING" id="2512241.A0A553I8D9"/>
<dbReference type="InterPro" id="IPR014748">
    <property type="entry name" value="Enoyl-CoA_hydra_C"/>
</dbReference>
<keyword evidence="4" id="KW-1185">Reference proteome</keyword>
<dbReference type="Pfam" id="PF00378">
    <property type="entry name" value="ECH_1"/>
    <property type="match status" value="2"/>
</dbReference>
<dbReference type="AlphaFoldDB" id="A0A553I8D9"/>
<dbReference type="InterPro" id="IPR001753">
    <property type="entry name" value="Enoyl-CoA_hydra/iso"/>
</dbReference>
<feature type="region of interest" description="Disordered" evidence="1">
    <location>
        <begin position="64"/>
        <end position="97"/>
    </location>
</feature>
<name>A0A553I8D9_9PEZI</name>
<dbReference type="CDD" id="cd06558">
    <property type="entry name" value="crotonase-like"/>
    <property type="match status" value="1"/>
</dbReference>
<dbReference type="InterPro" id="IPR056138">
    <property type="entry name" value="DUF7721"/>
</dbReference>
<dbReference type="Gene3D" id="1.10.12.10">
    <property type="entry name" value="Lyase 2-enoyl-coa Hydratase, Chain A, domain 2"/>
    <property type="match status" value="1"/>
</dbReference>